<organism evidence="4 5">
    <name type="scientific">Mycolicibacterium arseniciresistens</name>
    <dbReference type="NCBI Taxonomy" id="3062257"/>
    <lineage>
        <taxon>Bacteria</taxon>
        <taxon>Bacillati</taxon>
        <taxon>Actinomycetota</taxon>
        <taxon>Actinomycetes</taxon>
        <taxon>Mycobacteriales</taxon>
        <taxon>Mycobacteriaceae</taxon>
        <taxon>Mycolicibacterium</taxon>
    </lineage>
</organism>
<feature type="chain" id="PRO_5045883333" evidence="2">
    <location>
        <begin position="19"/>
        <end position="1304"/>
    </location>
</feature>
<name>A0ABT8UEB5_9MYCO</name>
<dbReference type="InterPro" id="IPR002126">
    <property type="entry name" value="Cadherin-like_dom"/>
</dbReference>
<keyword evidence="5" id="KW-1185">Reference proteome</keyword>
<sequence length="1304" mass="134215">MGRVGALAIALGVGVAVAAGGSGVAWAEHGDGAGGGDTSNSDTSGGNDTDTTNSDDNDGSGPAGADSSKTAATDGDESQTTTPKRVLGPAWHRTGVRLPRFTLRTNDFTGPATERKKAIAATPDDAAATGAPAPATATASVPSITDVVTQWTDRLTQAFNGVKPATGAWQPSPPAAANPTVAPQAKPSATGPIVAQQTLFGALNPRSTADQVRGLVESATATVGTDAGRVATALSGAADTLRSQGVDAVTALRTQTTTAVQDTPATTALAPVAQGPVARIVSGLLAAIGITPGSAATNPVQPLAPQTLLGVLALIRREIEHTFFNKAPQFPTETIGLVTEQGEPEVITGLPATDADGDPITYTAPARGAVGGPTNGTVVISKNAAGVSTVTYTPDPGYQGTDRFTLTASDAGTGFHLHGLASLFNPRGAHTDSVLVSVDITDTNDAPVVDDQPFTVDSIDPAYGVVKGSVNVDDADGDDLTYALVTVPDPKYGVVVLDEDTGKWTFVPTPETRVRAFATDGVDVVSFTVTATDGESTTAPITVRAPVSAAEVAAFPSVEGLAVGAVRFGPDGTRYQTVLVPNLDSNTFEYAVAVIRPNSPTPTVTTPQPGIPFGAMVFGPDGTIYQPVATLDPQTSAITGMSVTVIRPDLTTATIPITGTPAGEIGFDSDGNVYQSSYVRDTATDTYVTTVTVIDPVTGTKREFIQEGYGGVQVGPDGTVWVHTETVPFNTFNDRVDTHYWSVLDPITGLTPKGTVLGDDTATNDAPDSTVYGPGGKVYQTTRLGFDDPRYFITVIDPDTGASDSIELFEKPAGRVVFGPDGTAYQSVSSGLYTTTNNAVVVISPDGDAETIPIEGIPSSVRFMPDGTAYLGISKENSPREVVIIGPAGDLTPYLTADGVPVNGVNTAPDGTVYLTAIRTANPGEEPGTHTDFVFDPWSDNARTVSVLGDVDAAPTFTADGTAYVRSHSATQQLVSVINPARTNTTVVELPDGVSGSVQIGSSGPAYVLTESGSGNEVTIIRSDGTSTTVALPSRFDRGIDVAPDGTAYSRTDLLPLPGDHALAVIRPDGTLTEIDLPGDPYQAWYAADGTLYQVTSVYAGVGTYDYFLTIVEPGGMTHTTRTLAGEPQPNFGPVSEGPGGAYYKLNLTTPTGPKTLVILPDFSTFEFNGDSLDTRVMPDGTVYQTTRVALGGDDYDYSLARIDAGGVVTTVPIEGTPYGAIVVGPDGTVYQTIEVDDGGNTDVLVFTADGHHTVRLEGSPQSAVTFGPDGTGYVTTNVIDLDALTFESVVWVVAAASDGASVV</sequence>
<dbReference type="Gene3D" id="2.60.40.3440">
    <property type="match status" value="1"/>
</dbReference>
<dbReference type="RefSeq" id="WP_302913966.1">
    <property type="nucleotide sequence ID" value="NZ_JAUMSQ010000053.1"/>
</dbReference>
<dbReference type="SUPFAM" id="SSF63829">
    <property type="entry name" value="Calcium-dependent phosphotriesterase"/>
    <property type="match status" value="3"/>
</dbReference>
<feature type="compositionally biased region" description="Low complexity" evidence="1">
    <location>
        <begin position="38"/>
        <end position="52"/>
    </location>
</feature>
<evidence type="ECO:0000259" key="3">
    <source>
        <dbReference type="PROSITE" id="PS50268"/>
    </source>
</evidence>
<feature type="compositionally biased region" description="Low complexity" evidence="1">
    <location>
        <begin position="119"/>
        <end position="137"/>
    </location>
</feature>
<dbReference type="EMBL" id="JAUMSQ010000053">
    <property type="protein sequence ID" value="MDO3636126.1"/>
    <property type="molecule type" value="Genomic_DNA"/>
</dbReference>
<dbReference type="PROSITE" id="PS50268">
    <property type="entry name" value="CADHERIN_2"/>
    <property type="match status" value="1"/>
</dbReference>
<evidence type="ECO:0000313" key="5">
    <source>
        <dbReference type="Proteomes" id="UP001168823"/>
    </source>
</evidence>
<dbReference type="InterPro" id="IPR040853">
    <property type="entry name" value="RapA2_cadherin-like"/>
</dbReference>
<accession>A0ABT8UEB5</accession>
<dbReference type="Pfam" id="PF17963">
    <property type="entry name" value="Big_9"/>
    <property type="match status" value="1"/>
</dbReference>
<reference evidence="4" key="1">
    <citation type="submission" date="2023-07" db="EMBL/GenBank/DDBJ databases">
        <title>Mycolicibacterium sp. nov., a novel bacterial species.</title>
        <authorList>
            <person name="Cao Y."/>
        </authorList>
    </citation>
    <scope>NUCLEOTIDE SEQUENCE</scope>
    <source>
        <strain evidence="4">KC 300</strain>
    </source>
</reference>
<evidence type="ECO:0000313" key="4">
    <source>
        <dbReference type="EMBL" id="MDO3636126.1"/>
    </source>
</evidence>
<comment type="caution">
    <text evidence="4">The sequence shown here is derived from an EMBL/GenBank/DDBJ whole genome shotgun (WGS) entry which is preliminary data.</text>
</comment>
<protein>
    <submittedName>
        <fullName evidence="4">Ig-like domain-containing protein</fullName>
    </submittedName>
</protein>
<dbReference type="InterPro" id="IPR010221">
    <property type="entry name" value="VCBS_dom"/>
</dbReference>
<evidence type="ECO:0000256" key="2">
    <source>
        <dbReference type="SAM" id="SignalP"/>
    </source>
</evidence>
<dbReference type="NCBIfam" id="TIGR01965">
    <property type="entry name" value="VCBS_repeat"/>
    <property type="match status" value="1"/>
</dbReference>
<proteinExistence type="predicted"/>
<feature type="region of interest" description="Disordered" evidence="1">
    <location>
        <begin position="29"/>
        <end position="137"/>
    </location>
</feature>
<dbReference type="Proteomes" id="UP001168823">
    <property type="component" value="Unassembled WGS sequence"/>
</dbReference>
<keyword evidence="2" id="KW-0732">Signal</keyword>
<evidence type="ECO:0000256" key="1">
    <source>
        <dbReference type="SAM" id="MobiDB-lite"/>
    </source>
</evidence>
<feature type="domain" description="Cadherin" evidence="3">
    <location>
        <begin position="347"/>
        <end position="449"/>
    </location>
</feature>
<feature type="signal peptide" evidence="2">
    <location>
        <begin position="1"/>
        <end position="18"/>
    </location>
</feature>
<dbReference type="Pfam" id="PF17803">
    <property type="entry name" value="Cadherin_4"/>
    <property type="match status" value="1"/>
</dbReference>
<gene>
    <name evidence="4" type="ORF">Q2100_10265</name>
</gene>
<feature type="region of interest" description="Disordered" evidence="1">
    <location>
        <begin position="166"/>
        <end position="188"/>
    </location>
</feature>